<feature type="domain" description="Thioesterase TesA-like" evidence="3">
    <location>
        <begin position="19"/>
        <end position="225"/>
    </location>
</feature>
<dbReference type="InterPro" id="IPR029058">
    <property type="entry name" value="AB_hydrolase_fold"/>
</dbReference>
<proteinExistence type="inferred from homology"/>
<dbReference type="Pfam" id="PF00975">
    <property type="entry name" value="Thioesterase"/>
    <property type="match status" value="1"/>
</dbReference>
<evidence type="ECO:0000256" key="2">
    <source>
        <dbReference type="ARBA" id="ARBA00022801"/>
    </source>
</evidence>
<keyword evidence="2" id="KW-0378">Hydrolase</keyword>
<evidence type="ECO:0000313" key="4">
    <source>
        <dbReference type="EMBL" id="GIG94002.1"/>
    </source>
</evidence>
<dbReference type="RefSeq" id="WP_203855667.1">
    <property type="nucleotide sequence ID" value="NZ_BAAAZQ010000002.1"/>
</dbReference>
<evidence type="ECO:0000313" key="5">
    <source>
        <dbReference type="Proteomes" id="UP000621500"/>
    </source>
</evidence>
<dbReference type="SMART" id="SM00824">
    <property type="entry name" value="PKS_TE"/>
    <property type="match status" value="1"/>
</dbReference>
<accession>A0ABQ4EGZ7</accession>
<comment type="similarity">
    <text evidence="1">Belongs to the thioesterase family.</text>
</comment>
<dbReference type="Proteomes" id="UP000621500">
    <property type="component" value="Unassembled WGS sequence"/>
</dbReference>
<dbReference type="InterPro" id="IPR001031">
    <property type="entry name" value="Thioesterase"/>
</dbReference>
<gene>
    <name evidence="4" type="ORF">Pma05_05750</name>
</gene>
<dbReference type="EMBL" id="BONX01000003">
    <property type="protein sequence ID" value="GIG94002.1"/>
    <property type="molecule type" value="Genomic_DNA"/>
</dbReference>
<keyword evidence="5" id="KW-1185">Reference proteome</keyword>
<protein>
    <submittedName>
        <fullName evidence="4">Thioesterase</fullName>
    </submittedName>
</protein>
<comment type="caution">
    <text evidence="4">The sequence shown here is derived from an EMBL/GenBank/DDBJ whole genome shotgun (WGS) entry which is preliminary data.</text>
</comment>
<dbReference type="InterPro" id="IPR012223">
    <property type="entry name" value="TEII"/>
</dbReference>
<dbReference type="PANTHER" id="PTHR11487:SF0">
    <property type="entry name" value="S-ACYL FATTY ACID SYNTHASE THIOESTERASE, MEDIUM CHAIN"/>
    <property type="match status" value="1"/>
</dbReference>
<dbReference type="Gene3D" id="3.40.50.1820">
    <property type="entry name" value="alpha/beta hydrolase"/>
    <property type="match status" value="1"/>
</dbReference>
<sequence length="256" mass="26826">MNPWFRIHQRDPEAPMRLYCLPYAGGSASLYRGWGAGLTGVAEVVAVQLPGRENRIGEPSVAAMPVLVDRLTRAMLAEPARPYALFGYSMGARVAHHAAHVLSAAGRPPERLFVAASPGPAAPPGPAAHHLSEPDLVAHLRRLGGTPDEVLDSAELRRLVLPAVRADLAVVETAAQPAGPPLSCPVHAFAGRTDPEASPDRMAAWGVETCGDFVLDTFDAGHFFIHADPAGLLARVRANLVPVAARPVAAPAAVAA</sequence>
<dbReference type="PANTHER" id="PTHR11487">
    <property type="entry name" value="THIOESTERASE"/>
    <property type="match status" value="1"/>
</dbReference>
<evidence type="ECO:0000259" key="3">
    <source>
        <dbReference type="SMART" id="SM00824"/>
    </source>
</evidence>
<organism evidence="4 5">
    <name type="scientific">Plantactinospora mayteni</name>
    <dbReference type="NCBI Taxonomy" id="566021"/>
    <lineage>
        <taxon>Bacteria</taxon>
        <taxon>Bacillati</taxon>
        <taxon>Actinomycetota</taxon>
        <taxon>Actinomycetes</taxon>
        <taxon>Micromonosporales</taxon>
        <taxon>Micromonosporaceae</taxon>
        <taxon>Plantactinospora</taxon>
    </lineage>
</organism>
<name>A0ABQ4EGZ7_9ACTN</name>
<dbReference type="SUPFAM" id="SSF53474">
    <property type="entry name" value="alpha/beta-Hydrolases"/>
    <property type="match status" value="1"/>
</dbReference>
<reference evidence="4 5" key="1">
    <citation type="submission" date="2021-01" db="EMBL/GenBank/DDBJ databases">
        <title>Whole genome shotgun sequence of Plantactinospora mayteni NBRC 109088.</title>
        <authorList>
            <person name="Komaki H."/>
            <person name="Tamura T."/>
        </authorList>
    </citation>
    <scope>NUCLEOTIDE SEQUENCE [LARGE SCALE GENOMIC DNA]</scope>
    <source>
        <strain evidence="4 5">NBRC 109088</strain>
    </source>
</reference>
<dbReference type="InterPro" id="IPR020802">
    <property type="entry name" value="TesA-like"/>
</dbReference>
<evidence type="ECO:0000256" key="1">
    <source>
        <dbReference type="ARBA" id="ARBA00007169"/>
    </source>
</evidence>